<dbReference type="PANTHER" id="PTHR12056">
    <property type="entry name" value="DNA-DIRECTED RNA POLYMERASES I, II, AND III"/>
    <property type="match status" value="1"/>
</dbReference>
<dbReference type="Proteomes" id="UP000095287">
    <property type="component" value="Unplaced"/>
</dbReference>
<dbReference type="SMART" id="SM00659">
    <property type="entry name" value="RPOLCX"/>
    <property type="match status" value="1"/>
</dbReference>
<dbReference type="Gene3D" id="2.20.28.30">
    <property type="entry name" value="RNA polymerase ii, chain L"/>
    <property type="match status" value="1"/>
</dbReference>
<dbReference type="PANTHER" id="PTHR12056:SF2">
    <property type="entry name" value="GEO11084P1"/>
    <property type="match status" value="1"/>
</dbReference>
<dbReference type="InterPro" id="IPR039747">
    <property type="entry name" value="RPABC4"/>
</dbReference>
<dbReference type="AlphaFoldDB" id="A0A1I7YPM0"/>
<protein>
    <submittedName>
        <fullName evidence="7">DNA-directed RNA polymerases I, II, and III subunit RPABC4</fullName>
    </submittedName>
</protein>
<comment type="subcellular location">
    <subcellularLocation>
        <location evidence="1">Nucleus</location>
    </subcellularLocation>
</comment>
<evidence type="ECO:0000313" key="7">
    <source>
        <dbReference type="WBParaSite" id="L893_g18199.t1"/>
    </source>
</evidence>
<name>A0A1I7YPM0_9BILA</name>
<dbReference type="SUPFAM" id="SSF63393">
    <property type="entry name" value="RNA polymerase subunits"/>
    <property type="match status" value="1"/>
</dbReference>
<evidence type="ECO:0000256" key="3">
    <source>
        <dbReference type="ARBA" id="ARBA00022833"/>
    </source>
</evidence>
<dbReference type="GO" id="GO:0006351">
    <property type="term" value="P:DNA-templated transcription"/>
    <property type="evidence" value="ECO:0007669"/>
    <property type="project" value="InterPro"/>
</dbReference>
<keyword evidence="6" id="KW-1185">Reference proteome</keyword>
<dbReference type="GO" id="GO:0005736">
    <property type="term" value="C:RNA polymerase I complex"/>
    <property type="evidence" value="ECO:0007669"/>
    <property type="project" value="TreeGrafter"/>
</dbReference>
<keyword evidence="2" id="KW-0479">Metal-binding</keyword>
<proteinExistence type="inferred from homology"/>
<dbReference type="GO" id="GO:0008270">
    <property type="term" value="F:zinc ion binding"/>
    <property type="evidence" value="ECO:0007669"/>
    <property type="project" value="InterPro"/>
</dbReference>
<comment type="similarity">
    <text evidence="5">Belongs to the archaeal Rpo12/eukaryotic RPC10 RNA polymerase subunit family.</text>
</comment>
<keyword evidence="4" id="KW-0539">Nucleus</keyword>
<accession>A0A1I7YPM0</accession>
<dbReference type="InterPro" id="IPR006591">
    <property type="entry name" value="RNAP_P/RPABC4"/>
</dbReference>
<evidence type="ECO:0000256" key="5">
    <source>
        <dbReference type="ARBA" id="ARBA00025770"/>
    </source>
</evidence>
<dbReference type="GO" id="GO:0005665">
    <property type="term" value="C:RNA polymerase II, core complex"/>
    <property type="evidence" value="ECO:0007669"/>
    <property type="project" value="TreeGrafter"/>
</dbReference>
<dbReference type="Pfam" id="PF03604">
    <property type="entry name" value="Zn_ribbon_RPAB4"/>
    <property type="match status" value="1"/>
</dbReference>
<dbReference type="GO" id="GO:0003677">
    <property type="term" value="F:DNA binding"/>
    <property type="evidence" value="ECO:0007669"/>
    <property type="project" value="InterPro"/>
</dbReference>
<keyword evidence="3" id="KW-0862">Zinc</keyword>
<dbReference type="GO" id="GO:0003899">
    <property type="term" value="F:DNA-directed RNA polymerase activity"/>
    <property type="evidence" value="ECO:0007669"/>
    <property type="project" value="InterPro"/>
</dbReference>
<dbReference type="FunFam" id="2.20.28.30:FF:000002">
    <property type="entry name" value="DNA-directed RNA polymerases II, IV and V subunit 12"/>
    <property type="match status" value="1"/>
</dbReference>
<dbReference type="GO" id="GO:0005666">
    <property type="term" value="C:RNA polymerase III complex"/>
    <property type="evidence" value="ECO:0007669"/>
    <property type="project" value="TreeGrafter"/>
</dbReference>
<sequence length="85" mass="9641">MKNSAACSTSIQSYNCSYRVFAILFIGMNSFLDADNQSLMAVNYVCAECQADNSLKPKDAVRCRNCGHRVLYKKRCRNLMVFDAR</sequence>
<evidence type="ECO:0000256" key="2">
    <source>
        <dbReference type="ARBA" id="ARBA00022723"/>
    </source>
</evidence>
<evidence type="ECO:0000256" key="4">
    <source>
        <dbReference type="ARBA" id="ARBA00023242"/>
    </source>
</evidence>
<dbReference type="InterPro" id="IPR029040">
    <property type="entry name" value="RPABC4/Spt4"/>
</dbReference>
<evidence type="ECO:0000313" key="6">
    <source>
        <dbReference type="Proteomes" id="UP000095287"/>
    </source>
</evidence>
<reference evidence="7" key="1">
    <citation type="submission" date="2016-11" db="UniProtKB">
        <authorList>
            <consortium name="WormBaseParasite"/>
        </authorList>
    </citation>
    <scope>IDENTIFICATION</scope>
</reference>
<organism evidence="6 7">
    <name type="scientific">Steinernema glaseri</name>
    <dbReference type="NCBI Taxonomy" id="37863"/>
    <lineage>
        <taxon>Eukaryota</taxon>
        <taxon>Metazoa</taxon>
        <taxon>Ecdysozoa</taxon>
        <taxon>Nematoda</taxon>
        <taxon>Chromadorea</taxon>
        <taxon>Rhabditida</taxon>
        <taxon>Tylenchina</taxon>
        <taxon>Panagrolaimomorpha</taxon>
        <taxon>Strongyloidoidea</taxon>
        <taxon>Steinernematidae</taxon>
        <taxon>Steinernema</taxon>
    </lineage>
</organism>
<dbReference type="WBParaSite" id="L893_g18199.t1">
    <property type="protein sequence ID" value="L893_g18199.t1"/>
    <property type="gene ID" value="L893_g18199"/>
</dbReference>
<evidence type="ECO:0000256" key="1">
    <source>
        <dbReference type="ARBA" id="ARBA00004123"/>
    </source>
</evidence>